<dbReference type="AlphaFoldDB" id="A0A3P7MD02"/>
<evidence type="ECO:0000313" key="3">
    <source>
        <dbReference type="Proteomes" id="UP000271889"/>
    </source>
</evidence>
<dbReference type="PANTHER" id="PTHR10334">
    <property type="entry name" value="CYSTEINE-RICH SECRETORY PROTEIN-RELATED"/>
    <property type="match status" value="1"/>
</dbReference>
<reference evidence="2 3" key="1">
    <citation type="submission" date="2018-11" db="EMBL/GenBank/DDBJ databases">
        <authorList>
            <consortium name="Pathogen Informatics"/>
        </authorList>
    </citation>
    <scope>NUCLEOTIDE SEQUENCE [LARGE SCALE GENOMIC DNA]</scope>
</reference>
<evidence type="ECO:0000313" key="2">
    <source>
        <dbReference type="EMBL" id="VDN21417.1"/>
    </source>
</evidence>
<keyword evidence="3" id="KW-1185">Reference proteome</keyword>
<protein>
    <recommendedName>
        <fullName evidence="1">SCP domain-containing protein</fullName>
    </recommendedName>
</protein>
<dbReference type="OrthoDB" id="5824822at2759"/>
<dbReference type="Pfam" id="PF00188">
    <property type="entry name" value="CAP"/>
    <property type="match status" value="1"/>
</dbReference>
<dbReference type="SUPFAM" id="SSF55797">
    <property type="entry name" value="PR-1-like"/>
    <property type="match status" value="1"/>
</dbReference>
<dbReference type="InterPro" id="IPR001283">
    <property type="entry name" value="CRISP-related"/>
</dbReference>
<dbReference type="CDD" id="cd05380">
    <property type="entry name" value="CAP_euk"/>
    <property type="match status" value="1"/>
</dbReference>
<evidence type="ECO:0000259" key="1">
    <source>
        <dbReference type="SMART" id="SM00198"/>
    </source>
</evidence>
<gene>
    <name evidence="2" type="ORF">CGOC_LOCUS9036</name>
</gene>
<proteinExistence type="predicted"/>
<dbReference type="EMBL" id="UYRV01105633">
    <property type="protein sequence ID" value="VDN21417.1"/>
    <property type="molecule type" value="Genomic_DNA"/>
</dbReference>
<accession>A0A3P7MD02</accession>
<feature type="domain" description="SCP" evidence="1">
    <location>
        <begin position="4"/>
        <end position="127"/>
    </location>
</feature>
<sequence>MHDELRNNFLDMHNYRRAALAKGNIARKNGIYLPQSSDMQRMRYDCALESNAADYLSICPSSKSTESSRPNVGENFIRIPEKGLSTYTAAARNMGWSTSRKLGCAIAKCGGDYIAACRYSPEGNHVDQVIYGKGTPCTACAAGSWCTEDALCTLP</sequence>
<dbReference type="InterPro" id="IPR035940">
    <property type="entry name" value="CAP_sf"/>
</dbReference>
<dbReference type="InterPro" id="IPR014044">
    <property type="entry name" value="CAP_dom"/>
</dbReference>
<name>A0A3P7MD02_CYLGO</name>
<dbReference type="Proteomes" id="UP000271889">
    <property type="component" value="Unassembled WGS sequence"/>
</dbReference>
<dbReference type="Gene3D" id="3.40.33.10">
    <property type="entry name" value="CAP"/>
    <property type="match status" value="2"/>
</dbReference>
<dbReference type="SMART" id="SM00198">
    <property type="entry name" value="SCP"/>
    <property type="match status" value="1"/>
</dbReference>
<organism evidence="2 3">
    <name type="scientific">Cylicostephanus goldi</name>
    <name type="common">Nematode worm</name>
    <dbReference type="NCBI Taxonomy" id="71465"/>
    <lineage>
        <taxon>Eukaryota</taxon>
        <taxon>Metazoa</taxon>
        <taxon>Ecdysozoa</taxon>
        <taxon>Nematoda</taxon>
        <taxon>Chromadorea</taxon>
        <taxon>Rhabditida</taxon>
        <taxon>Rhabditina</taxon>
        <taxon>Rhabditomorpha</taxon>
        <taxon>Strongyloidea</taxon>
        <taxon>Strongylidae</taxon>
        <taxon>Cylicostephanus</taxon>
    </lineage>
</organism>